<evidence type="ECO:0000256" key="5">
    <source>
        <dbReference type="ARBA" id="ARBA00023136"/>
    </source>
</evidence>
<accession>A0A3P9JRX0</accession>
<evidence type="ECO:0000256" key="7">
    <source>
        <dbReference type="ARBA" id="ARBA00023224"/>
    </source>
</evidence>
<evidence type="ECO:0000256" key="9">
    <source>
        <dbReference type="SAM" id="Phobius"/>
    </source>
</evidence>
<feature type="transmembrane region" description="Helical" evidence="9">
    <location>
        <begin position="161"/>
        <end position="181"/>
    </location>
</feature>
<name>A0A3P9JRX0_ORYLA</name>
<keyword evidence="2 9" id="KW-0812">Transmembrane</keyword>
<evidence type="ECO:0000256" key="3">
    <source>
        <dbReference type="ARBA" id="ARBA00022989"/>
    </source>
</evidence>
<protein>
    <recommendedName>
        <fullName evidence="10">G-protein coupled receptors family 1 profile domain-containing protein</fullName>
    </recommendedName>
</protein>
<dbReference type="GO" id="GO:0004930">
    <property type="term" value="F:G protein-coupled receptor activity"/>
    <property type="evidence" value="ECO:0007669"/>
    <property type="project" value="UniProtKB-KW"/>
</dbReference>
<organism evidence="11 12">
    <name type="scientific">Oryzias latipes</name>
    <name type="common">Japanese rice fish</name>
    <name type="synonym">Japanese killifish</name>
    <dbReference type="NCBI Taxonomy" id="8090"/>
    <lineage>
        <taxon>Eukaryota</taxon>
        <taxon>Metazoa</taxon>
        <taxon>Chordata</taxon>
        <taxon>Craniata</taxon>
        <taxon>Vertebrata</taxon>
        <taxon>Euteleostomi</taxon>
        <taxon>Actinopterygii</taxon>
        <taxon>Neopterygii</taxon>
        <taxon>Teleostei</taxon>
        <taxon>Neoteleostei</taxon>
        <taxon>Acanthomorphata</taxon>
        <taxon>Ovalentaria</taxon>
        <taxon>Atherinomorphae</taxon>
        <taxon>Beloniformes</taxon>
        <taxon>Adrianichthyidae</taxon>
        <taxon>Oryziinae</taxon>
        <taxon>Oryzias</taxon>
    </lineage>
</organism>
<keyword evidence="5 9" id="KW-0472">Membrane</keyword>
<reference evidence="11" key="4">
    <citation type="submission" date="2025-09" db="UniProtKB">
        <authorList>
            <consortium name="Ensembl"/>
        </authorList>
    </citation>
    <scope>IDENTIFICATION</scope>
    <source>
        <strain evidence="11">HSOK</strain>
    </source>
</reference>
<evidence type="ECO:0000313" key="11">
    <source>
        <dbReference type="Ensembl" id="ENSORLP00015034965.1"/>
    </source>
</evidence>
<keyword evidence="4" id="KW-0297">G-protein coupled receptor</keyword>
<reference evidence="11" key="3">
    <citation type="submission" date="2025-08" db="UniProtKB">
        <authorList>
            <consortium name="Ensembl"/>
        </authorList>
    </citation>
    <scope>IDENTIFICATION</scope>
    <source>
        <strain evidence="11">HSOK</strain>
    </source>
</reference>
<reference key="1">
    <citation type="journal article" date="2007" name="Nature">
        <title>The medaka draft genome and insights into vertebrate genome evolution.</title>
        <authorList>
            <person name="Kasahara M."/>
            <person name="Naruse K."/>
            <person name="Sasaki S."/>
            <person name="Nakatani Y."/>
            <person name="Qu W."/>
            <person name="Ahsan B."/>
            <person name="Yamada T."/>
            <person name="Nagayasu Y."/>
            <person name="Doi K."/>
            <person name="Kasai Y."/>
            <person name="Jindo T."/>
            <person name="Kobayashi D."/>
            <person name="Shimada A."/>
            <person name="Toyoda A."/>
            <person name="Kuroki Y."/>
            <person name="Fujiyama A."/>
            <person name="Sasaki T."/>
            <person name="Shimizu A."/>
            <person name="Asakawa S."/>
            <person name="Shimizu N."/>
            <person name="Hashimoto S."/>
            <person name="Yang J."/>
            <person name="Lee Y."/>
            <person name="Matsushima K."/>
            <person name="Sugano S."/>
            <person name="Sakaizumi M."/>
            <person name="Narita T."/>
            <person name="Ohishi K."/>
            <person name="Haga S."/>
            <person name="Ohta F."/>
            <person name="Nomoto H."/>
            <person name="Nogata K."/>
            <person name="Morishita T."/>
            <person name="Endo T."/>
            <person name="Shin-I T."/>
            <person name="Takeda H."/>
            <person name="Morishita S."/>
            <person name="Kohara Y."/>
        </authorList>
    </citation>
    <scope>NUCLEOTIDE SEQUENCE [LARGE SCALE GENOMIC DNA]</scope>
    <source>
        <strain>Hd-rR</strain>
    </source>
</reference>
<evidence type="ECO:0000259" key="10">
    <source>
        <dbReference type="PROSITE" id="PS50262"/>
    </source>
</evidence>
<feature type="transmembrane region" description="Helical" evidence="9">
    <location>
        <begin position="250"/>
        <end position="273"/>
    </location>
</feature>
<feature type="region of interest" description="Disordered" evidence="8">
    <location>
        <begin position="298"/>
        <end position="345"/>
    </location>
</feature>
<comment type="subcellular location">
    <subcellularLocation>
        <location evidence="1">Membrane</location>
    </subcellularLocation>
</comment>
<dbReference type="Pfam" id="PF00001">
    <property type="entry name" value="7tm_1"/>
    <property type="match status" value="1"/>
</dbReference>
<evidence type="ECO:0000256" key="2">
    <source>
        <dbReference type="ARBA" id="ARBA00022692"/>
    </source>
</evidence>
<keyword evidence="6" id="KW-0675">Receptor</keyword>
<dbReference type="Gene3D" id="1.20.1070.10">
    <property type="entry name" value="Rhodopsin 7-helix transmembrane proteins"/>
    <property type="match status" value="2"/>
</dbReference>
<keyword evidence="7" id="KW-0807">Transducer</keyword>
<evidence type="ECO:0000256" key="1">
    <source>
        <dbReference type="ARBA" id="ARBA00004370"/>
    </source>
</evidence>
<dbReference type="PRINTS" id="PR00237">
    <property type="entry name" value="GPCRRHODOPSN"/>
</dbReference>
<feature type="transmembrane region" description="Helical" evidence="9">
    <location>
        <begin position="202"/>
        <end position="230"/>
    </location>
</feature>
<dbReference type="PANTHER" id="PTHR10489:SF946">
    <property type="entry name" value="LEUKOTRIENE B4 RECEPTOR 1-LIKE"/>
    <property type="match status" value="1"/>
</dbReference>
<feature type="domain" description="G-protein coupled receptors family 1 profile" evidence="10">
    <location>
        <begin position="42"/>
        <end position="261"/>
    </location>
</feature>
<sequence length="345" mass="38359">SSLVHQPPFNMFSSSAPSAFIPPSLDLFQVSLMLSTCFPYMSFFFKVKVISALRLKMGPSTSFLMLSLAVSNLLCLLTIPFGMYALLVSWTLGPVNSCKLLTFFAYCSSYGSRLTVTVLSVQRYLLVVHQKNWTHQTGVRLLLVLLWLVSIILSIPPLWITVLLVEGLVGFTIFFLAVFSYTRLQKKVKQAAFFNNPQTTRLVTSIIMSLLVFWVPYLFFNVLCAAAIFLHNEEFFKYCLKALFTVKTLLFVNSCLNPVLYAFTSHILFNIAIRLKSLAGSSSQMRPGAFTELPYIEDYPSSSAYPGPGRGGSRLSRDAQTSLTPATSSSSSGGTPRRSQASRET</sequence>
<proteinExistence type="predicted"/>
<feature type="transmembrane region" description="Helical" evidence="9">
    <location>
        <begin position="63"/>
        <end position="83"/>
    </location>
</feature>
<dbReference type="Proteomes" id="UP000265200">
    <property type="component" value="Chromosome 24"/>
</dbReference>
<keyword evidence="3 9" id="KW-1133">Transmembrane helix</keyword>
<dbReference type="SUPFAM" id="SSF81321">
    <property type="entry name" value="Family A G protein-coupled receptor-like"/>
    <property type="match status" value="1"/>
</dbReference>
<feature type="compositionally biased region" description="Low complexity" evidence="8">
    <location>
        <begin position="319"/>
        <end position="339"/>
    </location>
</feature>
<evidence type="ECO:0000313" key="12">
    <source>
        <dbReference type="Proteomes" id="UP000265200"/>
    </source>
</evidence>
<dbReference type="InterPro" id="IPR017452">
    <property type="entry name" value="GPCR_Rhodpsn_7TM"/>
</dbReference>
<feature type="transmembrane region" description="Helical" evidence="9">
    <location>
        <begin position="138"/>
        <end position="155"/>
    </location>
</feature>
<dbReference type="AlphaFoldDB" id="A0A3P9JRX0"/>
<evidence type="ECO:0000256" key="6">
    <source>
        <dbReference type="ARBA" id="ARBA00023170"/>
    </source>
</evidence>
<reference evidence="11 12" key="2">
    <citation type="submission" date="2017-04" db="EMBL/GenBank/DDBJ databases">
        <title>CpG methylation of centromeres and impact of large insertions on vertebrate speciation.</title>
        <authorList>
            <person name="Ichikawa K."/>
            <person name="Yoshimura J."/>
            <person name="Morishita S."/>
        </authorList>
    </citation>
    <scope>NUCLEOTIDE SEQUENCE</scope>
    <source>
        <strain evidence="11 12">HSOK</strain>
    </source>
</reference>
<dbReference type="Ensembl" id="ENSORLT00015029273.1">
    <property type="protein sequence ID" value="ENSORLP00015034965.1"/>
    <property type="gene ID" value="ENSORLG00015021240.1"/>
</dbReference>
<dbReference type="PANTHER" id="PTHR10489">
    <property type="entry name" value="CELL ADHESION MOLECULE"/>
    <property type="match status" value="1"/>
</dbReference>
<evidence type="ECO:0000256" key="8">
    <source>
        <dbReference type="SAM" id="MobiDB-lite"/>
    </source>
</evidence>
<dbReference type="InterPro" id="IPR000276">
    <property type="entry name" value="GPCR_Rhodpsn"/>
</dbReference>
<evidence type="ECO:0000256" key="4">
    <source>
        <dbReference type="ARBA" id="ARBA00023040"/>
    </source>
</evidence>
<dbReference type="PROSITE" id="PS50262">
    <property type="entry name" value="G_PROTEIN_RECEP_F1_2"/>
    <property type="match status" value="1"/>
</dbReference>
<feature type="transmembrane region" description="Helical" evidence="9">
    <location>
        <begin position="20"/>
        <end position="43"/>
    </location>
</feature>
<dbReference type="InterPro" id="IPR050119">
    <property type="entry name" value="CCR1-9-like"/>
</dbReference>
<dbReference type="GO" id="GO:0016020">
    <property type="term" value="C:membrane"/>
    <property type="evidence" value="ECO:0007669"/>
    <property type="project" value="UniProtKB-SubCell"/>
</dbReference>
<feature type="transmembrane region" description="Helical" evidence="9">
    <location>
        <begin position="103"/>
        <end position="126"/>
    </location>
</feature>